<keyword evidence="4" id="KW-1185">Reference proteome</keyword>
<keyword evidence="1" id="KW-0472">Membrane</keyword>
<sequence>MKKYIVFGLIGLVILFLISSMPYEQQTIIPELKTLLSDKPLYDFLSKFEFTYWGRTISVETRGYYYFVEFLIRKAFHVIGYGIIGLLIYLLYRKLKLKLAIIYAIVTTFSIACLDELRQTFVSGRTGVFDDVLLDTLGAITFIIGLKLLFVIKELLFSRHKKSSI</sequence>
<dbReference type="NCBIfam" id="NF037970">
    <property type="entry name" value="vanZ_1"/>
    <property type="match status" value="1"/>
</dbReference>
<dbReference type="RefSeq" id="WP_036177062.1">
    <property type="nucleotide sequence ID" value="NZ_AVCZ01000020.1"/>
</dbReference>
<evidence type="ECO:0000313" key="4">
    <source>
        <dbReference type="Proteomes" id="UP000030595"/>
    </source>
</evidence>
<reference evidence="3 4" key="1">
    <citation type="submission" date="2014-02" db="EMBL/GenBank/DDBJ databases">
        <title>Draft genome sequence of Lysinibacillus massiliensis CCUG 49529.</title>
        <authorList>
            <person name="Zhang F."/>
            <person name="Wang G."/>
            <person name="Zhang L."/>
        </authorList>
    </citation>
    <scope>NUCLEOTIDE SEQUENCE [LARGE SCALE GENOMIC DNA]</scope>
    <source>
        <strain evidence="3 4">CCUG 49529</strain>
    </source>
</reference>
<proteinExistence type="predicted"/>
<dbReference type="InterPro" id="IPR006976">
    <property type="entry name" value="VanZ-like"/>
</dbReference>
<feature type="domain" description="VanZ-like" evidence="2">
    <location>
        <begin position="7"/>
        <end position="148"/>
    </location>
</feature>
<dbReference type="InterPro" id="IPR016747">
    <property type="entry name" value="Phosphotransbutyrylase"/>
</dbReference>
<dbReference type="PIRSF" id="PIRSF019083">
    <property type="entry name" value="UCP019083_VanZ"/>
    <property type="match status" value="1"/>
</dbReference>
<organism evidence="3 4">
    <name type="scientific">Ureibacillus massiliensis 4400831 = CIP 108448 = CCUG 49529</name>
    <dbReference type="NCBI Taxonomy" id="1211035"/>
    <lineage>
        <taxon>Bacteria</taxon>
        <taxon>Bacillati</taxon>
        <taxon>Bacillota</taxon>
        <taxon>Bacilli</taxon>
        <taxon>Bacillales</taxon>
        <taxon>Caryophanaceae</taxon>
        <taxon>Ureibacillus</taxon>
    </lineage>
</organism>
<dbReference type="Proteomes" id="UP000030595">
    <property type="component" value="Unassembled WGS sequence"/>
</dbReference>
<dbReference type="OrthoDB" id="291892at2"/>
<feature type="transmembrane region" description="Helical" evidence="1">
    <location>
        <begin position="137"/>
        <end position="156"/>
    </location>
</feature>
<evidence type="ECO:0000313" key="3">
    <source>
        <dbReference type="EMBL" id="KGR90406.1"/>
    </source>
</evidence>
<protein>
    <recommendedName>
        <fullName evidence="2">VanZ-like domain-containing protein</fullName>
    </recommendedName>
</protein>
<accession>A0A0A3J0E2</accession>
<dbReference type="AlphaFoldDB" id="A0A0A3J0E2"/>
<keyword evidence="1" id="KW-1133">Transmembrane helix</keyword>
<evidence type="ECO:0000256" key="1">
    <source>
        <dbReference type="SAM" id="Phobius"/>
    </source>
</evidence>
<gene>
    <name evidence="3" type="ORF">CD30_12025</name>
</gene>
<feature type="transmembrane region" description="Helical" evidence="1">
    <location>
        <begin position="99"/>
        <end position="117"/>
    </location>
</feature>
<feature type="transmembrane region" description="Helical" evidence="1">
    <location>
        <begin position="75"/>
        <end position="92"/>
    </location>
</feature>
<dbReference type="Pfam" id="PF04892">
    <property type="entry name" value="VanZ"/>
    <property type="match status" value="1"/>
</dbReference>
<keyword evidence="1" id="KW-0812">Transmembrane</keyword>
<name>A0A0A3J0E2_9BACL</name>
<evidence type="ECO:0000259" key="2">
    <source>
        <dbReference type="Pfam" id="PF04892"/>
    </source>
</evidence>
<dbReference type="eggNOG" id="COG5652">
    <property type="taxonomic scope" value="Bacteria"/>
</dbReference>
<comment type="caution">
    <text evidence="3">The sequence shown here is derived from an EMBL/GenBank/DDBJ whole genome shotgun (WGS) entry which is preliminary data.</text>
</comment>
<dbReference type="EMBL" id="JPVQ01000020">
    <property type="protein sequence ID" value="KGR90406.1"/>
    <property type="molecule type" value="Genomic_DNA"/>
</dbReference>